<organism evidence="1">
    <name type="scientific">Arion vulgaris</name>
    <dbReference type="NCBI Taxonomy" id="1028688"/>
    <lineage>
        <taxon>Eukaryota</taxon>
        <taxon>Metazoa</taxon>
        <taxon>Spiralia</taxon>
        <taxon>Lophotrochozoa</taxon>
        <taxon>Mollusca</taxon>
        <taxon>Gastropoda</taxon>
        <taxon>Heterobranchia</taxon>
        <taxon>Euthyneura</taxon>
        <taxon>Panpulmonata</taxon>
        <taxon>Eupulmonata</taxon>
        <taxon>Stylommatophora</taxon>
        <taxon>Helicina</taxon>
        <taxon>Arionoidea</taxon>
        <taxon>Arionidae</taxon>
        <taxon>Arion</taxon>
    </lineage>
</organism>
<feature type="non-terminal residue" evidence="1">
    <location>
        <position position="79"/>
    </location>
</feature>
<name>A0A0B7C0S2_9EUPU</name>
<dbReference type="AlphaFoldDB" id="A0A0B7C0S2"/>
<accession>A0A0B7C0S2</accession>
<sequence length="79" mass="8495">DDSSITENIEIDSIRKLAFAGLSMSVSPMTDTHLDKIVKVVDCSPEDGSIVSSCKLEPSYSSLTTEIPSCNVNDSDDLK</sequence>
<feature type="non-terminal residue" evidence="1">
    <location>
        <position position="1"/>
    </location>
</feature>
<proteinExistence type="predicted"/>
<reference evidence="1" key="1">
    <citation type="submission" date="2014-12" db="EMBL/GenBank/DDBJ databases">
        <title>Insight into the proteome of Arion vulgaris.</title>
        <authorList>
            <person name="Aradska J."/>
            <person name="Bulat T."/>
            <person name="Smidak R."/>
            <person name="Sarate P."/>
            <person name="Gangsoo J."/>
            <person name="Sialana F."/>
            <person name="Bilban M."/>
            <person name="Lubec G."/>
        </authorList>
    </citation>
    <scope>NUCLEOTIDE SEQUENCE</scope>
    <source>
        <tissue evidence="1">Skin</tissue>
    </source>
</reference>
<evidence type="ECO:0000313" key="1">
    <source>
        <dbReference type="EMBL" id="CEK98015.1"/>
    </source>
</evidence>
<gene>
    <name evidence="1" type="primary">ORF217529</name>
</gene>
<dbReference type="EMBL" id="HACG01051144">
    <property type="protein sequence ID" value="CEK98015.1"/>
    <property type="molecule type" value="Transcribed_RNA"/>
</dbReference>
<protein>
    <submittedName>
        <fullName evidence="1">Uncharacterized protein</fullName>
    </submittedName>
</protein>